<gene>
    <name evidence="1" type="ORF">PVAND_010121</name>
</gene>
<dbReference type="AlphaFoldDB" id="A0A9J6CFR2"/>
<reference evidence="1" key="1">
    <citation type="submission" date="2021-03" db="EMBL/GenBank/DDBJ databases">
        <title>Chromosome level genome of the anhydrobiotic midge Polypedilum vanderplanki.</title>
        <authorList>
            <person name="Yoshida Y."/>
            <person name="Kikawada T."/>
            <person name="Gusev O."/>
        </authorList>
    </citation>
    <scope>NUCLEOTIDE SEQUENCE</scope>
    <source>
        <strain evidence="1">NIAS01</strain>
        <tissue evidence="1">Whole body or cell culture</tissue>
    </source>
</reference>
<name>A0A9J6CFR2_POLVA</name>
<dbReference type="OrthoDB" id="8197165at2759"/>
<evidence type="ECO:0000313" key="2">
    <source>
        <dbReference type="Proteomes" id="UP001107558"/>
    </source>
</evidence>
<dbReference type="EMBL" id="JADBJN010000001">
    <property type="protein sequence ID" value="KAG5680627.1"/>
    <property type="molecule type" value="Genomic_DNA"/>
</dbReference>
<proteinExistence type="predicted"/>
<organism evidence="1 2">
    <name type="scientific">Polypedilum vanderplanki</name>
    <name type="common">Sleeping chironomid midge</name>
    <dbReference type="NCBI Taxonomy" id="319348"/>
    <lineage>
        <taxon>Eukaryota</taxon>
        <taxon>Metazoa</taxon>
        <taxon>Ecdysozoa</taxon>
        <taxon>Arthropoda</taxon>
        <taxon>Hexapoda</taxon>
        <taxon>Insecta</taxon>
        <taxon>Pterygota</taxon>
        <taxon>Neoptera</taxon>
        <taxon>Endopterygota</taxon>
        <taxon>Diptera</taxon>
        <taxon>Nematocera</taxon>
        <taxon>Chironomoidea</taxon>
        <taxon>Chironomidae</taxon>
        <taxon>Chironominae</taxon>
        <taxon>Polypedilum</taxon>
        <taxon>Polypedilum</taxon>
    </lineage>
</organism>
<protein>
    <submittedName>
        <fullName evidence="1">Uncharacterized protein</fullName>
    </submittedName>
</protein>
<comment type="caution">
    <text evidence="1">The sequence shown here is derived from an EMBL/GenBank/DDBJ whole genome shotgun (WGS) entry which is preliminary data.</text>
</comment>
<sequence>MERFYIITETSSQSCPVCEATPKDFLNREKCIPKNEGLIHGLQPLHAIINVFNFLLHVAYKMDNKTWQARTSEQKKNVADRKIEIQQRLKNAFGITFDVPRTGGFGNTTTGNLCRRVFAEPEKLAEALCLDAEMVTNFSTILGVLNCKEEIDVIKLHELCQQTIQLFEEGGLYNWTKISPTVHKILFHSKEIIMMLPLSSGYFSEEGSEAKNKLLKKFRLSYARKSSVKVSLSDTFNRNMDASDPIIFSLCVNARQQKRKHRSLPKRVLQYLVNKENFEENIEFTEESTFSDNFVDELDEYIFNVEFDFEKLI</sequence>
<evidence type="ECO:0000313" key="1">
    <source>
        <dbReference type="EMBL" id="KAG5680627.1"/>
    </source>
</evidence>
<accession>A0A9J6CFR2</accession>
<keyword evidence="2" id="KW-1185">Reference proteome</keyword>
<dbReference type="Proteomes" id="UP001107558">
    <property type="component" value="Chromosome 1"/>
</dbReference>